<reference evidence="1" key="1">
    <citation type="submission" date="2023-06" db="EMBL/GenBank/DDBJ databases">
        <title>Genome-scale phylogeny and comparative genomics of the fungal order Sordariales.</title>
        <authorList>
            <consortium name="Lawrence Berkeley National Laboratory"/>
            <person name="Hensen N."/>
            <person name="Bonometti L."/>
            <person name="Westerberg I."/>
            <person name="Brannstrom I.O."/>
            <person name="Guillou S."/>
            <person name="Cros-Aarteil S."/>
            <person name="Calhoun S."/>
            <person name="Haridas S."/>
            <person name="Kuo A."/>
            <person name="Mondo S."/>
            <person name="Pangilinan J."/>
            <person name="Riley R."/>
            <person name="Labutti K."/>
            <person name="Andreopoulos B."/>
            <person name="Lipzen A."/>
            <person name="Chen C."/>
            <person name="Yanf M."/>
            <person name="Daum C."/>
            <person name="Ng V."/>
            <person name="Clum A."/>
            <person name="Steindorff A."/>
            <person name="Ohm R."/>
            <person name="Martin F."/>
            <person name="Silar P."/>
            <person name="Natvig D."/>
            <person name="Lalanne C."/>
            <person name="Gautier V."/>
            <person name="Ament-Velasquez S.L."/>
            <person name="Kruys A."/>
            <person name="Hutchinson M.I."/>
            <person name="Powell A.J."/>
            <person name="Barry K."/>
            <person name="Miller A.N."/>
            <person name="Grigoriev I.V."/>
            <person name="Debuchy R."/>
            <person name="Gladieux P."/>
            <person name="Thoren M.H."/>
            <person name="Johannesson H."/>
        </authorList>
    </citation>
    <scope>NUCLEOTIDE SEQUENCE</scope>
    <source>
        <strain evidence="1">SMH2532-1</strain>
    </source>
</reference>
<dbReference type="AlphaFoldDB" id="A0AA39Y3M2"/>
<sequence length="350" mass="39410">MASSKEPLLPLHPLQFLARLVRFLISHITQLSNYEIGNTQPETLTTVAMAVEFLIVAAEVAGYIKAIVDAITAVDGFVNGLKKKKDNSAELLRYITALKNEIVATIYDVELRGHLTSMYSVADSWYDTDEGRIKRYGLTKETLDNEDGELSGLQDQISRHLDDLRQCMNYFTTRPKLDRPESPQVLTGIMLCGVLLTAHLAVESRIFYVKSGETDSAELVEGRNRIVESLNRTTFLMGEWVQRYYASRRALINWSFIRDPSVSPGVSTLVGSKITLDRFAGDEFLGNLTGREMSDISWTHEPDRGLVSGAFEETEIYQKYSNLYRELSQAAKTPARRFASGEREFISAQN</sequence>
<dbReference type="Proteomes" id="UP001174936">
    <property type="component" value="Unassembled WGS sequence"/>
</dbReference>
<protein>
    <submittedName>
        <fullName evidence="1">Uncharacterized protein</fullName>
    </submittedName>
</protein>
<organism evidence="1 2">
    <name type="scientific">Cercophora newfieldiana</name>
    <dbReference type="NCBI Taxonomy" id="92897"/>
    <lineage>
        <taxon>Eukaryota</taxon>
        <taxon>Fungi</taxon>
        <taxon>Dikarya</taxon>
        <taxon>Ascomycota</taxon>
        <taxon>Pezizomycotina</taxon>
        <taxon>Sordariomycetes</taxon>
        <taxon>Sordariomycetidae</taxon>
        <taxon>Sordariales</taxon>
        <taxon>Lasiosphaeriaceae</taxon>
        <taxon>Cercophora</taxon>
    </lineage>
</organism>
<accession>A0AA39Y3M2</accession>
<dbReference type="EMBL" id="JAULSV010000004">
    <property type="protein sequence ID" value="KAK0645406.1"/>
    <property type="molecule type" value="Genomic_DNA"/>
</dbReference>
<keyword evidence="2" id="KW-1185">Reference proteome</keyword>
<name>A0AA39Y3M2_9PEZI</name>
<proteinExistence type="predicted"/>
<evidence type="ECO:0000313" key="1">
    <source>
        <dbReference type="EMBL" id="KAK0645406.1"/>
    </source>
</evidence>
<comment type="caution">
    <text evidence="1">The sequence shown here is derived from an EMBL/GenBank/DDBJ whole genome shotgun (WGS) entry which is preliminary data.</text>
</comment>
<evidence type="ECO:0000313" key="2">
    <source>
        <dbReference type="Proteomes" id="UP001174936"/>
    </source>
</evidence>
<gene>
    <name evidence="1" type="ORF">B0T16DRAFT_139680</name>
</gene>